<comment type="caution">
    <text evidence="8">The sequence shown here is derived from an EMBL/GenBank/DDBJ whole genome shotgun (WGS) entry which is preliminary data.</text>
</comment>
<dbReference type="PANTHER" id="PTHR13789">
    <property type="entry name" value="MONOOXYGENASE"/>
    <property type="match status" value="1"/>
</dbReference>
<evidence type="ECO:0000259" key="7">
    <source>
        <dbReference type="Pfam" id="PF01494"/>
    </source>
</evidence>
<dbReference type="RefSeq" id="WP_282541165.1">
    <property type="nucleotide sequence ID" value="NZ_JASCIQ010000004.1"/>
</dbReference>
<dbReference type="InterPro" id="IPR050493">
    <property type="entry name" value="FAD-dep_Monooxygenase_BioMet"/>
</dbReference>
<dbReference type="SUPFAM" id="SSF51905">
    <property type="entry name" value="FAD/NAD(P)-binding domain"/>
    <property type="match status" value="1"/>
</dbReference>
<dbReference type="GO" id="GO:0004497">
    <property type="term" value="F:monooxygenase activity"/>
    <property type="evidence" value="ECO:0007669"/>
    <property type="project" value="UniProtKB-KW"/>
</dbReference>
<accession>A0ABT6S550</accession>
<dbReference type="PRINTS" id="PR00420">
    <property type="entry name" value="RNGMNOXGNASE"/>
</dbReference>
<keyword evidence="9" id="KW-1185">Reference proteome</keyword>
<name>A0ABT6S550_9ACTN</name>
<dbReference type="InterPro" id="IPR002938">
    <property type="entry name" value="FAD-bd"/>
</dbReference>
<gene>
    <name evidence="8" type="ORF">QIS96_05150</name>
</gene>
<evidence type="ECO:0000256" key="2">
    <source>
        <dbReference type="ARBA" id="ARBA00022630"/>
    </source>
</evidence>
<evidence type="ECO:0000256" key="1">
    <source>
        <dbReference type="ARBA" id="ARBA00001974"/>
    </source>
</evidence>
<feature type="region of interest" description="Disordered" evidence="6">
    <location>
        <begin position="350"/>
        <end position="369"/>
    </location>
</feature>
<keyword evidence="4" id="KW-0560">Oxidoreductase</keyword>
<evidence type="ECO:0000256" key="6">
    <source>
        <dbReference type="SAM" id="MobiDB-lite"/>
    </source>
</evidence>
<organism evidence="8 9">
    <name type="scientific">Streptomyces cavernicola</name>
    <dbReference type="NCBI Taxonomy" id="3043613"/>
    <lineage>
        <taxon>Bacteria</taxon>
        <taxon>Bacillati</taxon>
        <taxon>Actinomycetota</taxon>
        <taxon>Actinomycetes</taxon>
        <taxon>Kitasatosporales</taxon>
        <taxon>Streptomycetaceae</taxon>
        <taxon>Streptomyces</taxon>
    </lineage>
</organism>
<sequence>MSLAEQPQIAIVGGGIGGMAAAAFLRRAGLRAQVYEQARALTEVGAGLVVAPNVVKLLRRLDGFPQLLDRAVQLEVGWEFRRWENGQVLSSEPLAEACEQLFGERTYTVHRADLLNMLRSSVPESDVHLGRRCRSIDVNGRTTRLHFADGTTAEADVVIGADGIHSAFRDIVAEPSAPTESGLCVYRALVPADSAPAFARRRIQSLWLGPGRHLVHYPIAAGTLINLVAFAPAPPHAEESWTATSTVEEFLHEFDGWHPDLVDLIRAGGTPGRSALRDRAPLSRWTKGRVTLLGDAAHAMLPFFAQGAAQAIEDAAALATCLAATPHDPEQALDRYQNLRIERTHRLQAASRGRAQANHLPDGPEQQSRDAAMACVDPLRENEWIYGYDAESAVHTGL</sequence>
<comment type="cofactor">
    <cofactor evidence="1">
        <name>FAD</name>
        <dbReference type="ChEBI" id="CHEBI:57692"/>
    </cofactor>
</comment>
<dbReference type="InterPro" id="IPR036188">
    <property type="entry name" value="FAD/NAD-bd_sf"/>
</dbReference>
<dbReference type="SUPFAM" id="SSF54373">
    <property type="entry name" value="FAD-linked reductases, C-terminal domain"/>
    <property type="match status" value="1"/>
</dbReference>
<evidence type="ECO:0000313" key="8">
    <source>
        <dbReference type="EMBL" id="MDI3403212.1"/>
    </source>
</evidence>
<evidence type="ECO:0000256" key="5">
    <source>
        <dbReference type="ARBA" id="ARBA00023033"/>
    </source>
</evidence>
<dbReference type="Proteomes" id="UP001223978">
    <property type="component" value="Unassembled WGS sequence"/>
</dbReference>
<evidence type="ECO:0000256" key="3">
    <source>
        <dbReference type="ARBA" id="ARBA00022827"/>
    </source>
</evidence>
<keyword evidence="2" id="KW-0285">Flavoprotein</keyword>
<keyword evidence="3" id="KW-0274">FAD</keyword>
<dbReference type="Gene3D" id="3.50.50.60">
    <property type="entry name" value="FAD/NAD(P)-binding domain"/>
    <property type="match status" value="1"/>
</dbReference>
<dbReference type="Pfam" id="PF01494">
    <property type="entry name" value="FAD_binding_3"/>
    <property type="match status" value="1"/>
</dbReference>
<evidence type="ECO:0000256" key="4">
    <source>
        <dbReference type="ARBA" id="ARBA00023002"/>
    </source>
</evidence>
<protein>
    <submittedName>
        <fullName evidence="8">FAD-dependent monooxygenase</fullName>
    </submittedName>
</protein>
<dbReference type="PANTHER" id="PTHR13789:SF318">
    <property type="entry name" value="GERANYLGERANYL DIPHOSPHATE REDUCTASE"/>
    <property type="match status" value="1"/>
</dbReference>
<feature type="domain" description="FAD-binding" evidence="7">
    <location>
        <begin position="8"/>
        <end position="346"/>
    </location>
</feature>
<evidence type="ECO:0000313" key="9">
    <source>
        <dbReference type="Proteomes" id="UP001223978"/>
    </source>
</evidence>
<proteinExistence type="predicted"/>
<reference evidence="8 9" key="1">
    <citation type="submission" date="2023-05" db="EMBL/GenBank/DDBJ databases">
        <title>Draft genome sequence of Streptomyces sp. B-S-A6 isolated from a cave soil in Thailand.</title>
        <authorList>
            <person name="Chamroensaksri N."/>
            <person name="Muangham S."/>
        </authorList>
    </citation>
    <scope>NUCLEOTIDE SEQUENCE [LARGE SCALE GENOMIC DNA]</scope>
    <source>
        <strain evidence="8 9">B-S-A6</strain>
    </source>
</reference>
<keyword evidence="5 8" id="KW-0503">Monooxygenase</keyword>
<dbReference type="EMBL" id="JASCIQ010000004">
    <property type="protein sequence ID" value="MDI3403212.1"/>
    <property type="molecule type" value="Genomic_DNA"/>
</dbReference>